<evidence type="ECO:0000313" key="1">
    <source>
        <dbReference type="EMBL" id="EEF23309.1"/>
    </source>
</evidence>
<organism evidence="1 2">
    <name type="scientific">Ricinus communis</name>
    <name type="common">Castor bean</name>
    <dbReference type="NCBI Taxonomy" id="3988"/>
    <lineage>
        <taxon>Eukaryota</taxon>
        <taxon>Viridiplantae</taxon>
        <taxon>Streptophyta</taxon>
        <taxon>Embryophyta</taxon>
        <taxon>Tracheophyta</taxon>
        <taxon>Spermatophyta</taxon>
        <taxon>Magnoliopsida</taxon>
        <taxon>eudicotyledons</taxon>
        <taxon>Gunneridae</taxon>
        <taxon>Pentapetalae</taxon>
        <taxon>rosids</taxon>
        <taxon>fabids</taxon>
        <taxon>Malpighiales</taxon>
        <taxon>Euphorbiaceae</taxon>
        <taxon>Acalyphoideae</taxon>
        <taxon>Acalypheae</taxon>
        <taxon>Ricinus</taxon>
    </lineage>
</organism>
<dbReference type="AlphaFoldDB" id="B9TLF5"/>
<protein>
    <submittedName>
        <fullName evidence="1">Uncharacterized protein</fullName>
    </submittedName>
</protein>
<evidence type="ECO:0000313" key="2">
    <source>
        <dbReference type="Proteomes" id="UP000008311"/>
    </source>
</evidence>
<accession>B9TLF5</accession>
<keyword evidence="2" id="KW-1185">Reference proteome</keyword>
<dbReference type="Proteomes" id="UP000008311">
    <property type="component" value="Unassembled WGS sequence"/>
</dbReference>
<gene>
    <name evidence="1" type="ORF">RCOM_2096330</name>
</gene>
<dbReference type="InParanoid" id="B9TLF5"/>
<dbReference type="EMBL" id="EQ986735">
    <property type="protein sequence ID" value="EEF23309.1"/>
    <property type="molecule type" value="Genomic_DNA"/>
</dbReference>
<name>B9TLF5_RICCO</name>
<reference evidence="2" key="1">
    <citation type="journal article" date="2010" name="Nat. Biotechnol.">
        <title>Draft genome sequence of the oilseed species Ricinus communis.</title>
        <authorList>
            <person name="Chan A.P."/>
            <person name="Crabtree J."/>
            <person name="Zhao Q."/>
            <person name="Lorenzi H."/>
            <person name="Orvis J."/>
            <person name="Puiu D."/>
            <person name="Melake-Berhan A."/>
            <person name="Jones K.M."/>
            <person name="Redman J."/>
            <person name="Chen G."/>
            <person name="Cahoon E.B."/>
            <person name="Gedil M."/>
            <person name="Stanke M."/>
            <person name="Haas B.J."/>
            <person name="Wortman J.R."/>
            <person name="Fraser-Liggett C.M."/>
            <person name="Ravel J."/>
            <person name="Rabinowicz P.D."/>
        </authorList>
    </citation>
    <scope>NUCLEOTIDE SEQUENCE [LARGE SCALE GENOMIC DNA]</scope>
    <source>
        <strain evidence="2">cv. Hale</strain>
    </source>
</reference>
<sequence length="146" mass="16064">MQKAPILQHDAGNVRNFDDGGPVRQSYRIGRLSEFGDAEMIIELLAAIDGVPVAICIVMGQRSEGVAEMFRCPFVIGIQEGHEPALGWHAVKAGIAGPAGTRVGLTDHTNAFSFFIAQRLQLVFRRKRRCIVDDEDIEILKCLPGY</sequence>
<proteinExistence type="predicted"/>